<organism evidence="1 2">
    <name type="scientific">Amblyomma americanum</name>
    <name type="common">Lone star tick</name>
    <dbReference type="NCBI Taxonomy" id="6943"/>
    <lineage>
        <taxon>Eukaryota</taxon>
        <taxon>Metazoa</taxon>
        <taxon>Ecdysozoa</taxon>
        <taxon>Arthropoda</taxon>
        <taxon>Chelicerata</taxon>
        <taxon>Arachnida</taxon>
        <taxon>Acari</taxon>
        <taxon>Parasitiformes</taxon>
        <taxon>Ixodida</taxon>
        <taxon>Ixodoidea</taxon>
        <taxon>Ixodidae</taxon>
        <taxon>Amblyomminae</taxon>
        <taxon>Amblyomma</taxon>
    </lineage>
</organism>
<name>A0AAQ4DI14_AMBAM</name>
<protein>
    <submittedName>
        <fullName evidence="1">Uncharacterized protein</fullName>
    </submittedName>
</protein>
<sequence>MPLAKLQTPKSANFLRPVHGEVYSSTFTEGITKQHGRQQREKALMLRTMASSLRTSLHALLSWGHGAPRVIIFVLVATAMLAEWPKVWALSFKECQAPKCRRECVSRGFDIGFCSLHSLYNTQFLKCRCAFYFGNAPDYSEYD</sequence>
<reference evidence="1 2" key="1">
    <citation type="journal article" date="2023" name="Arcadia Sci">
        <title>De novo assembly of a long-read Amblyomma americanum tick genome.</title>
        <authorList>
            <person name="Chou S."/>
            <person name="Poskanzer K.E."/>
            <person name="Rollins M."/>
            <person name="Thuy-Boun P.S."/>
        </authorList>
    </citation>
    <scope>NUCLEOTIDE SEQUENCE [LARGE SCALE GENOMIC DNA]</scope>
    <source>
        <strain evidence="1">F_SG_1</strain>
        <tissue evidence="1">Salivary glands</tissue>
    </source>
</reference>
<proteinExistence type="predicted"/>
<gene>
    <name evidence="1" type="ORF">V5799_026629</name>
</gene>
<comment type="caution">
    <text evidence="1">The sequence shown here is derived from an EMBL/GenBank/DDBJ whole genome shotgun (WGS) entry which is preliminary data.</text>
</comment>
<evidence type="ECO:0000313" key="1">
    <source>
        <dbReference type="EMBL" id="KAK8762104.1"/>
    </source>
</evidence>
<dbReference type="EMBL" id="JARKHS020030468">
    <property type="protein sequence ID" value="KAK8762104.1"/>
    <property type="molecule type" value="Genomic_DNA"/>
</dbReference>
<dbReference type="Proteomes" id="UP001321473">
    <property type="component" value="Unassembled WGS sequence"/>
</dbReference>
<dbReference type="AlphaFoldDB" id="A0AAQ4DI14"/>
<evidence type="ECO:0000313" key="2">
    <source>
        <dbReference type="Proteomes" id="UP001321473"/>
    </source>
</evidence>
<accession>A0AAQ4DI14</accession>
<keyword evidence="2" id="KW-1185">Reference proteome</keyword>